<evidence type="ECO:0000313" key="9">
    <source>
        <dbReference type="Proteomes" id="UP000000305"/>
    </source>
</evidence>
<name>E9FXK9_DAPPU</name>
<dbReference type="STRING" id="6669.E9FXK9"/>
<feature type="transmembrane region" description="Helical" evidence="7">
    <location>
        <begin position="186"/>
        <end position="209"/>
    </location>
</feature>
<reference evidence="8 9" key="1">
    <citation type="journal article" date="2011" name="Science">
        <title>The ecoresponsive genome of Daphnia pulex.</title>
        <authorList>
            <person name="Colbourne J.K."/>
            <person name="Pfrender M.E."/>
            <person name="Gilbert D."/>
            <person name="Thomas W.K."/>
            <person name="Tucker A."/>
            <person name="Oakley T.H."/>
            <person name="Tokishita S."/>
            <person name="Aerts A."/>
            <person name="Arnold G.J."/>
            <person name="Basu M.K."/>
            <person name="Bauer D.J."/>
            <person name="Caceres C.E."/>
            <person name="Carmel L."/>
            <person name="Casola C."/>
            <person name="Choi J.H."/>
            <person name="Detter J.C."/>
            <person name="Dong Q."/>
            <person name="Dusheyko S."/>
            <person name="Eads B.D."/>
            <person name="Frohlich T."/>
            <person name="Geiler-Samerotte K.A."/>
            <person name="Gerlach D."/>
            <person name="Hatcher P."/>
            <person name="Jogdeo S."/>
            <person name="Krijgsveld J."/>
            <person name="Kriventseva E.V."/>
            <person name="Kultz D."/>
            <person name="Laforsch C."/>
            <person name="Lindquist E."/>
            <person name="Lopez J."/>
            <person name="Manak J.R."/>
            <person name="Muller J."/>
            <person name="Pangilinan J."/>
            <person name="Patwardhan R.P."/>
            <person name="Pitluck S."/>
            <person name="Pritham E.J."/>
            <person name="Rechtsteiner A."/>
            <person name="Rho M."/>
            <person name="Rogozin I.B."/>
            <person name="Sakarya O."/>
            <person name="Salamov A."/>
            <person name="Schaack S."/>
            <person name="Shapiro H."/>
            <person name="Shiga Y."/>
            <person name="Skalitzky C."/>
            <person name="Smith Z."/>
            <person name="Souvorov A."/>
            <person name="Sung W."/>
            <person name="Tang Z."/>
            <person name="Tsuchiya D."/>
            <person name="Tu H."/>
            <person name="Vos H."/>
            <person name="Wang M."/>
            <person name="Wolf Y.I."/>
            <person name="Yamagata H."/>
            <person name="Yamada T."/>
            <person name="Ye Y."/>
            <person name="Shaw J.R."/>
            <person name="Andrews J."/>
            <person name="Crease T.J."/>
            <person name="Tang H."/>
            <person name="Lucas S.M."/>
            <person name="Robertson H.M."/>
            <person name="Bork P."/>
            <person name="Koonin E.V."/>
            <person name="Zdobnov E.M."/>
            <person name="Grigoriev I.V."/>
            <person name="Lynch M."/>
            <person name="Boore J.L."/>
        </authorList>
    </citation>
    <scope>NUCLEOTIDE SEQUENCE [LARGE SCALE GENOMIC DNA]</scope>
</reference>
<dbReference type="KEGG" id="dpx:DAPPUDRAFT_311679"/>
<comment type="similarity">
    <text evidence="2">Belongs to the TAPT1 family.</text>
</comment>
<evidence type="ECO:0000256" key="1">
    <source>
        <dbReference type="ARBA" id="ARBA00004141"/>
    </source>
</evidence>
<feature type="compositionally biased region" description="Basic residues" evidence="6">
    <location>
        <begin position="518"/>
        <end position="527"/>
    </location>
</feature>
<keyword evidence="5 7" id="KW-0472">Membrane</keyword>
<sequence length="575" mass="65556">MGGSLIHELLSIMRFVRAELYRGYQLENDEERYVARRQKVYLFMKIPREVEKFMSYGFFQCTDAFLFLFTFLPLRFVLAIWGMVTRPILHFFCFSKIKYKRILQPSEIVDVLKGTIIIICCIILSHVDMAMMYHLIKSQSVIKLYIFYNMLETGDRLFSVFGQDIIDALFWTATERKGRKREHLGVIPHFIMAVIYVLLHTVLVLLQATTLNVAINSSNKALLTIMMSNNFVELKSSVFKKFDKNNLFQLSCSDVRERFHLSILLLVVVIQTMREYMWKEERFWVLIPDCLMVILAEVIVDWVKHAFITRFNDIPSNIYQEFTLSLAYDLAATKQKHAFTDHSDLVARRMGFIPLPLGVLAIRIVSQAIQIDNFGDAFVLFFAFLCLGSFRILSNIVTLGKACDLIDTHQKQRATAATATTAAGLAATAMSSTTESASPRASRSERRAVATEDRECPPKNDVFPEPPGLFVRSMSIDDSQLSKLSSVPDPTDVDILTVPLKVRSASHSPPRRSEIGLHRRGSGRRMRISTPPQIPPLIPELGQPIFSNSTVSLTSICLNEEIFDEDDTLIESNFK</sequence>
<dbReference type="HOGENOM" id="CLU_003655_3_1_1"/>
<dbReference type="PhylomeDB" id="E9FXK9"/>
<feature type="region of interest" description="Disordered" evidence="6">
    <location>
        <begin position="429"/>
        <end position="464"/>
    </location>
</feature>
<dbReference type="GO" id="GO:0045724">
    <property type="term" value="P:positive regulation of cilium assembly"/>
    <property type="evidence" value="ECO:0000318"/>
    <property type="project" value="GO_Central"/>
</dbReference>
<evidence type="ECO:0000256" key="5">
    <source>
        <dbReference type="ARBA" id="ARBA00023136"/>
    </source>
</evidence>
<organism evidence="8 9">
    <name type="scientific">Daphnia pulex</name>
    <name type="common">Water flea</name>
    <dbReference type="NCBI Taxonomy" id="6669"/>
    <lineage>
        <taxon>Eukaryota</taxon>
        <taxon>Metazoa</taxon>
        <taxon>Ecdysozoa</taxon>
        <taxon>Arthropoda</taxon>
        <taxon>Crustacea</taxon>
        <taxon>Branchiopoda</taxon>
        <taxon>Diplostraca</taxon>
        <taxon>Cladocera</taxon>
        <taxon>Anomopoda</taxon>
        <taxon>Daphniidae</taxon>
        <taxon>Daphnia</taxon>
    </lineage>
</organism>
<keyword evidence="3 7" id="KW-0812">Transmembrane</keyword>
<evidence type="ECO:0000313" key="8">
    <source>
        <dbReference type="EMBL" id="EFX88253.1"/>
    </source>
</evidence>
<keyword evidence="4 7" id="KW-1133">Transmembrane helix</keyword>
<evidence type="ECO:0000256" key="2">
    <source>
        <dbReference type="ARBA" id="ARBA00008803"/>
    </source>
</evidence>
<feature type="region of interest" description="Disordered" evidence="6">
    <location>
        <begin position="504"/>
        <end position="536"/>
    </location>
</feature>
<dbReference type="EMBL" id="GL732526">
    <property type="protein sequence ID" value="EFX88253.1"/>
    <property type="molecule type" value="Genomic_DNA"/>
</dbReference>
<evidence type="ECO:0000256" key="7">
    <source>
        <dbReference type="SAM" id="Phobius"/>
    </source>
</evidence>
<accession>E9FXK9</accession>
<feature type="transmembrane region" description="Helical" evidence="7">
    <location>
        <begin position="352"/>
        <end position="371"/>
    </location>
</feature>
<dbReference type="FunCoup" id="E9FXK9">
    <property type="interactions" value="799"/>
</dbReference>
<feature type="transmembrane region" description="Helical" evidence="7">
    <location>
        <begin position="116"/>
        <end position="136"/>
    </location>
</feature>
<comment type="subcellular location">
    <subcellularLocation>
        <location evidence="1">Membrane</location>
        <topology evidence="1">Multi-pass membrane protein</topology>
    </subcellularLocation>
</comment>
<feature type="transmembrane region" description="Helical" evidence="7">
    <location>
        <begin position="78"/>
        <end position="95"/>
    </location>
</feature>
<dbReference type="OrthoDB" id="29023at2759"/>
<feature type="compositionally biased region" description="Low complexity" evidence="6">
    <location>
        <begin position="429"/>
        <end position="441"/>
    </location>
</feature>
<dbReference type="eggNOG" id="KOG2490">
    <property type="taxonomic scope" value="Eukaryota"/>
</dbReference>
<feature type="compositionally biased region" description="Basic and acidic residues" evidence="6">
    <location>
        <begin position="442"/>
        <end position="458"/>
    </location>
</feature>
<gene>
    <name evidence="8" type="ORF">DAPPUDRAFT_311679</name>
</gene>
<protein>
    <recommendedName>
        <fullName evidence="10">Protein TAPT1 homolog</fullName>
    </recommendedName>
</protein>
<dbReference type="PANTHER" id="PTHR13317:SF4">
    <property type="entry name" value="TRANSMEMBRANE ANTERIOR POSTERIOR TRANSFORMATION PROTEIN 1 HOMOLOG"/>
    <property type="match status" value="1"/>
</dbReference>
<evidence type="ECO:0000256" key="3">
    <source>
        <dbReference type="ARBA" id="ARBA00022692"/>
    </source>
</evidence>
<evidence type="ECO:0008006" key="10">
    <source>
        <dbReference type="Google" id="ProtNLM"/>
    </source>
</evidence>
<dbReference type="InterPro" id="IPR008010">
    <property type="entry name" value="Tatp1"/>
</dbReference>
<dbReference type="GO" id="GO:0036064">
    <property type="term" value="C:ciliary basal body"/>
    <property type="evidence" value="ECO:0000318"/>
    <property type="project" value="GO_Central"/>
</dbReference>
<dbReference type="OMA" id="TIMLIRV"/>
<feature type="transmembrane region" description="Helical" evidence="7">
    <location>
        <begin position="377"/>
        <end position="393"/>
    </location>
</feature>
<dbReference type="Pfam" id="PF05346">
    <property type="entry name" value="DUF747"/>
    <property type="match status" value="1"/>
</dbReference>
<evidence type="ECO:0000256" key="6">
    <source>
        <dbReference type="SAM" id="MobiDB-lite"/>
    </source>
</evidence>
<dbReference type="Proteomes" id="UP000000305">
    <property type="component" value="Unassembled WGS sequence"/>
</dbReference>
<dbReference type="GO" id="GO:0005789">
    <property type="term" value="C:endoplasmic reticulum membrane"/>
    <property type="evidence" value="ECO:0000318"/>
    <property type="project" value="GO_Central"/>
</dbReference>
<dbReference type="AlphaFoldDB" id="E9FXK9"/>
<evidence type="ECO:0000256" key="4">
    <source>
        <dbReference type="ARBA" id="ARBA00022989"/>
    </source>
</evidence>
<dbReference type="InParanoid" id="E9FXK9"/>
<proteinExistence type="inferred from homology"/>
<keyword evidence="9" id="KW-1185">Reference proteome</keyword>
<dbReference type="PANTHER" id="PTHR13317">
    <property type="entry name" value="TRANSMEMBRANE ANTERIOR POSTERIOR TRANSFORMATION PROTEIN 1 HOMOLOG"/>
    <property type="match status" value="1"/>
</dbReference>